<dbReference type="GO" id="GO:0051301">
    <property type="term" value="P:cell division"/>
    <property type="evidence" value="ECO:0007669"/>
    <property type="project" value="InterPro"/>
</dbReference>
<keyword evidence="4 6" id="KW-1133">Transmembrane helix</keyword>
<dbReference type="EMBL" id="PIOD01000004">
    <property type="protein sequence ID" value="RDW20889.1"/>
    <property type="molecule type" value="Genomic_DNA"/>
</dbReference>
<dbReference type="InterPro" id="IPR001182">
    <property type="entry name" value="FtsW/RodA"/>
</dbReference>
<evidence type="ECO:0000256" key="1">
    <source>
        <dbReference type="ARBA" id="ARBA00004141"/>
    </source>
</evidence>
<evidence type="ECO:0000256" key="6">
    <source>
        <dbReference type="SAM" id="Phobius"/>
    </source>
</evidence>
<accession>A0A3D8Q0E9</accession>
<evidence type="ECO:0000313" key="7">
    <source>
        <dbReference type="EMBL" id="RDW20889.1"/>
    </source>
</evidence>
<keyword evidence="5 6" id="KW-0472">Membrane</keyword>
<evidence type="ECO:0000256" key="4">
    <source>
        <dbReference type="ARBA" id="ARBA00022989"/>
    </source>
</evidence>
<keyword evidence="8" id="KW-1185">Reference proteome</keyword>
<dbReference type="GO" id="GO:0008360">
    <property type="term" value="P:regulation of cell shape"/>
    <property type="evidence" value="ECO:0007669"/>
    <property type="project" value="UniProtKB-KW"/>
</dbReference>
<organism evidence="7 8">
    <name type="scientific">Oceanobacillus chungangensis</name>
    <dbReference type="NCBI Taxonomy" id="1229152"/>
    <lineage>
        <taxon>Bacteria</taxon>
        <taxon>Bacillati</taxon>
        <taxon>Bacillota</taxon>
        <taxon>Bacilli</taxon>
        <taxon>Bacillales</taxon>
        <taxon>Bacillaceae</taxon>
        <taxon>Oceanobacillus</taxon>
    </lineage>
</organism>
<sequence>MNGISSGLLPITGIPLLLMSYGGSSVLATMLGLGIVLYTLIEQKNTHFHRRVLRDGKELSNIEKRVIICKGIIYLLFSILYIALFFTYFFNECFFRYPPLN</sequence>
<keyword evidence="3" id="KW-0133">Cell shape</keyword>
<dbReference type="AlphaFoldDB" id="A0A3D8Q0E9"/>
<feature type="transmembrane region" description="Helical" evidence="6">
    <location>
        <begin position="20"/>
        <end position="41"/>
    </location>
</feature>
<dbReference type="Pfam" id="PF01098">
    <property type="entry name" value="FTSW_RODA_SPOVE"/>
    <property type="match status" value="1"/>
</dbReference>
<evidence type="ECO:0000256" key="5">
    <source>
        <dbReference type="ARBA" id="ARBA00023136"/>
    </source>
</evidence>
<dbReference type="GO" id="GO:0016020">
    <property type="term" value="C:membrane"/>
    <property type="evidence" value="ECO:0007669"/>
    <property type="project" value="UniProtKB-SubCell"/>
</dbReference>
<keyword evidence="2 6" id="KW-0812">Transmembrane</keyword>
<comment type="caution">
    <text evidence="7">The sequence shown here is derived from an EMBL/GenBank/DDBJ whole genome shotgun (WGS) entry which is preliminary data.</text>
</comment>
<reference evidence="8" key="1">
    <citation type="submission" date="2017-11" db="EMBL/GenBank/DDBJ databases">
        <authorList>
            <person name="Zhu W."/>
        </authorList>
    </citation>
    <scope>NUCLEOTIDE SEQUENCE [LARGE SCALE GENOMIC DNA]</scope>
    <source>
        <strain evidence="8">CAU 1051</strain>
    </source>
</reference>
<comment type="subcellular location">
    <subcellularLocation>
        <location evidence="1">Membrane</location>
        <topology evidence="1">Multi-pass membrane protein</topology>
    </subcellularLocation>
</comment>
<protein>
    <submittedName>
        <fullName evidence="7">Uncharacterized protein</fullName>
    </submittedName>
</protein>
<gene>
    <name evidence="7" type="ORF">CWR45_03305</name>
</gene>
<proteinExistence type="predicted"/>
<dbReference type="Proteomes" id="UP000256520">
    <property type="component" value="Unassembled WGS sequence"/>
</dbReference>
<feature type="transmembrane region" description="Helical" evidence="6">
    <location>
        <begin position="72"/>
        <end position="90"/>
    </location>
</feature>
<name>A0A3D8Q0E9_9BACI</name>
<evidence type="ECO:0000256" key="2">
    <source>
        <dbReference type="ARBA" id="ARBA00022692"/>
    </source>
</evidence>
<evidence type="ECO:0000256" key="3">
    <source>
        <dbReference type="ARBA" id="ARBA00022960"/>
    </source>
</evidence>
<evidence type="ECO:0000313" key="8">
    <source>
        <dbReference type="Proteomes" id="UP000256520"/>
    </source>
</evidence>